<comment type="caution">
    <text evidence="8">The sequence shown here is derived from an EMBL/GenBank/DDBJ whole genome shotgun (WGS) entry which is preliminary data.</text>
</comment>
<evidence type="ECO:0000256" key="1">
    <source>
        <dbReference type="ARBA" id="ARBA00001946"/>
    </source>
</evidence>
<proteinExistence type="inferred from homology"/>
<dbReference type="AlphaFoldDB" id="A0A2M6W9Q6"/>
<comment type="caution">
    <text evidence="6">Lacks conserved residue(s) required for the propagation of feature annotation.</text>
</comment>
<accession>A0A2M6W9Q6</accession>
<organism evidence="8 9">
    <name type="scientific">Candidatus Kuenenbacteria bacterium CG10_big_fil_rev_8_21_14_0_10_36_11</name>
    <dbReference type="NCBI Taxonomy" id="1974618"/>
    <lineage>
        <taxon>Bacteria</taxon>
        <taxon>Candidatus Kueneniibacteriota</taxon>
    </lineage>
</organism>
<keyword evidence="5 8" id="KW-0418">Kinase</keyword>
<sequence length="200" mass="22760">MSHPKQERTLVLIKPDGVQRSLIGEIIHRFERVGLKFLALKMIIPTKKQAENFYPSNEEWFLSVGNKTIKGYEAKGIKLDRSPLKQGKFVKKILVDFMTSGPIVAIVLQGNEAVKIVRKLVGSTEPLSSDVGTIRGDFNIDSYTMADVDQRAVRNLVHASESVNEAERELKCWFKEEKILRYNLVQDKILYDVNLDGIKE</sequence>
<dbReference type="Gene3D" id="3.30.70.141">
    <property type="entry name" value="Nucleoside diphosphate kinase-like domain"/>
    <property type="match status" value="1"/>
</dbReference>
<reference evidence="9" key="1">
    <citation type="submission" date="2017-09" db="EMBL/GenBank/DDBJ databases">
        <title>Depth-based differentiation of microbial function through sediment-hosted aquifers and enrichment of novel symbionts in the deep terrestrial subsurface.</title>
        <authorList>
            <person name="Probst A.J."/>
            <person name="Ladd B."/>
            <person name="Jarett J.K."/>
            <person name="Geller-Mcgrath D.E."/>
            <person name="Sieber C.M.K."/>
            <person name="Emerson J.B."/>
            <person name="Anantharaman K."/>
            <person name="Thomas B.C."/>
            <person name="Malmstrom R."/>
            <person name="Stieglmeier M."/>
            <person name="Klingl A."/>
            <person name="Woyke T."/>
            <person name="Ryan C.M."/>
            <person name="Banfield J.F."/>
        </authorList>
    </citation>
    <scope>NUCLEOTIDE SEQUENCE [LARGE SCALE GENOMIC DNA]</scope>
</reference>
<evidence type="ECO:0000313" key="9">
    <source>
        <dbReference type="Proteomes" id="UP000231464"/>
    </source>
</evidence>
<evidence type="ECO:0000259" key="7">
    <source>
        <dbReference type="SMART" id="SM00562"/>
    </source>
</evidence>
<evidence type="ECO:0000256" key="2">
    <source>
        <dbReference type="ARBA" id="ARBA00008142"/>
    </source>
</evidence>
<dbReference type="PROSITE" id="PS51374">
    <property type="entry name" value="NDPK_LIKE"/>
    <property type="match status" value="1"/>
</dbReference>
<evidence type="ECO:0000256" key="4">
    <source>
        <dbReference type="ARBA" id="ARBA00022679"/>
    </source>
</evidence>
<dbReference type="InterPro" id="IPR036850">
    <property type="entry name" value="NDK-like_dom_sf"/>
</dbReference>
<dbReference type="Pfam" id="PF00334">
    <property type="entry name" value="NDK"/>
    <property type="match status" value="2"/>
</dbReference>
<dbReference type="InterPro" id="IPR034907">
    <property type="entry name" value="NDK-like_dom"/>
</dbReference>
<dbReference type="GO" id="GO:0004550">
    <property type="term" value="F:nucleoside diphosphate kinase activity"/>
    <property type="evidence" value="ECO:0007669"/>
    <property type="project" value="UniProtKB-EC"/>
</dbReference>
<dbReference type="SUPFAM" id="SSF54919">
    <property type="entry name" value="Nucleoside diphosphate kinase, NDK"/>
    <property type="match status" value="1"/>
</dbReference>
<dbReference type="CDD" id="cd04413">
    <property type="entry name" value="NDPk_I"/>
    <property type="match status" value="1"/>
</dbReference>
<keyword evidence="4 8" id="KW-0808">Transferase</keyword>
<dbReference type="EMBL" id="PFBP01000056">
    <property type="protein sequence ID" value="PIT89526.1"/>
    <property type="molecule type" value="Genomic_DNA"/>
</dbReference>
<name>A0A2M6W9Q6_9BACT</name>
<protein>
    <recommendedName>
        <fullName evidence="3">nucleoside-diphosphate kinase</fullName>
        <ecNumber evidence="3">2.7.4.6</ecNumber>
    </recommendedName>
</protein>
<dbReference type="EC" id="2.7.4.6" evidence="3"/>
<evidence type="ECO:0000313" key="8">
    <source>
        <dbReference type="EMBL" id="PIT89526.1"/>
    </source>
</evidence>
<comment type="cofactor">
    <cofactor evidence="1">
        <name>Mg(2+)</name>
        <dbReference type="ChEBI" id="CHEBI:18420"/>
    </cofactor>
</comment>
<dbReference type="PANTHER" id="PTHR11349">
    <property type="entry name" value="NUCLEOSIDE DIPHOSPHATE KINASE"/>
    <property type="match status" value="1"/>
</dbReference>
<gene>
    <name evidence="8" type="ORF">COU23_03425</name>
</gene>
<dbReference type="SMART" id="SM00562">
    <property type="entry name" value="NDK"/>
    <property type="match status" value="1"/>
</dbReference>
<feature type="domain" description="Nucleoside diphosphate kinase-like" evidence="7">
    <location>
        <begin position="6"/>
        <end position="181"/>
    </location>
</feature>
<comment type="similarity">
    <text evidence="2 6">Belongs to the NDK family.</text>
</comment>
<evidence type="ECO:0000256" key="5">
    <source>
        <dbReference type="ARBA" id="ARBA00022777"/>
    </source>
</evidence>
<dbReference type="Proteomes" id="UP000231464">
    <property type="component" value="Unassembled WGS sequence"/>
</dbReference>
<evidence type="ECO:0000256" key="3">
    <source>
        <dbReference type="ARBA" id="ARBA00012966"/>
    </source>
</evidence>
<evidence type="ECO:0000256" key="6">
    <source>
        <dbReference type="PROSITE-ProRule" id="PRU00706"/>
    </source>
</evidence>